<evidence type="ECO:0000313" key="1">
    <source>
        <dbReference type="EMBL" id="KAJ8652823.1"/>
    </source>
</evidence>
<evidence type="ECO:0000313" key="2">
    <source>
        <dbReference type="Proteomes" id="UP001234581"/>
    </source>
</evidence>
<dbReference type="AlphaFoldDB" id="A0AAD7XU01"/>
<reference evidence="1 2" key="1">
    <citation type="submission" date="2023-03" db="EMBL/GenBank/DDBJ databases">
        <title>Genome sequence of Lichtheimia ornata CBS 291.66.</title>
        <authorList>
            <person name="Mohabir J.T."/>
            <person name="Shea T.P."/>
            <person name="Kurbessoian T."/>
            <person name="Berby B."/>
            <person name="Fontaine J."/>
            <person name="Livny J."/>
            <person name="Gnirke A."/>
            <person name="Stajich J.E."/>
            <person name="Cuomo C.A."/>
        </authorList>
    </citation>
    <scope>NUCLEOTIDE SEQUENCE [LARGE SCALE GENOMIC DNA]</scope>
    <source>
        <strain evidence="1">CBS 291.66</strain>
    </source>
</reference>
<comment type="caution">
    <text evidence="1">The sequence shown here is derived from an EMBL/GenBank/DDBJ whole genome shotgun (WGS) entry which is preliminary data.</text>
</comment>
<dbReference type="EMBL" id="JARTCD010000092">
    <property type="protein sequence ID" value="KAJ8652823.1"/>
    <property type="molecule type" value="Genomic_DNA"/>
</dbReference>
<dbReference type="GeneID" id="83218897"/>
<dbReference type="Proteomes" id="UP001234581">
    <property type="component" value="Unassembled WGS sequence"/>
</dbReference>
<proteinExistence type="predicted"/>
<name>A0AAD7XU01_9FUNG</name>
<protein>
    <submittedName>
        <fullName evidence="1">Uncharacterized protein</fullName>
    </submittedName>
</protein>
<gene>
    <name evidence="1" type="ORF">O0I10_011497</name>
</gene>
<accession>A0AAD7XU01</accession>
<organism evidence="1 2">
    <name type="scientific">Lichtheimia ornata</name>
    <dbReference type="NCBI Taxonomy" id="688661"/>
    <lineage>
        <taxon>Eukaryota</taxon>
        <taxon>Fungi</taxon>
        <taxon>Fungi incertae sedis</taxon>
        <taxon>Mucoromycota</taxon>
        <taxon>Mucoromycotina</taxon>
        <taxon>Mucoromycetes</taxon>
        <taxon>Mucorales</taxon>
        <taxon>Lichtheimiaceae</taxon>
        <taxon>Lichtheimia</taxon>
    </lineage>
</organism>
<dbReference type="RefSeq" id="XP_058337737.1">
    <property type="nucleotide sequence ID" value="XM_058491462.1"/>
</dbReference>
<keyword evidence="2" id="KW-1185">Reference proteome</keyword>
<sequence length="105" mass="11901">MDALKEYFVFATTFAQTGDSSMLAGYRMQQERQRKNKHLVEVGVFGFIDAILRNVSHHDTYLSRNCVGADKATIQFVKIVKHVLTGFHLLSHSTGHPIADHERTL</sequence>